<feature type="transmembrane region" description="Helical" evidence="6">
    <location>
        <begin position="110"/>
        <end position="131"/>
    </location>
</feature>
<dbReference type="PANTHER" id="PTHR30086">
    <property type="entry name" value="ARGININE EXPORTER PROTEIN ARGO"/>
    <property type="match status" value="1"/>
</dbReference>
<dbReference type="GO" id="GO:0005886">
    <property type="term" value="C:plasma membrane"/>
    <property type="evidence" value="ECO:0007669"/>
    <property type="project" value="UniProtKB-SubCell"/>
</dbReference>
<keyword evidence="2" id="KW-1003">Cell membrane</keyword>
<keyword evidence="8" id="KW-1185">Reference proteome</keyword>
<evidence type="ECO:0000313" key="8">
    <source>
        <dbReference type="Proteomes" id="UP001139488"/>
    </source>
</evidence>
<dbReference type="EMBL" id="JAJNNZ010000004">
    <property type="protein sequence ID" value="MCJ2376421.1"/>
    <property type="molecule type" value="Genomic_DNA"/>
</dbReference>
<dbReference type="GO" id="GO:0015171">
    <property type="term" value="F:amino acid transmembrane transporter activity"/>
    <property type="evidence" value="ECO:0007669"/>
    <property type="project" value="TreeGrafter"/>
</dbReference>
<dbReference type="AlphaFoldDB" id="A0A9X2AVR2"/>
<dbReference type="GO" id="GO:0033228">
    <property type="term" value="P:cysteine export across plasma membrane"/>
    <property type="evidence" value="ECO:0007669"/>
    <property type="project" value="TreeGrafter"/>
</dbReference>
<reference evidence="7" key="1">
    <citation type="submission" date="2021-11" db="EMBL/GenBank/DDBJ databases">
        <title>Vibrio ZSDE26 sp. nov. and Vibrio ZSDZ34 sp. nov., isolated from coastal seawater in Qingdao.</title>
        <authorList>
            <person name="Zhang P."/>
        </authorList>
    </citation>
    <scope>NUCLEOTIDE SEQUENCE</scope>
    <source>
        <strain evidence="7">ZSDZ34</strain>
    </source>
</reference>
<sequence>MEYIYAVVLFALSASITPGPNTVMVMSSGLNFGARKTIPLMGGICIGFTAMVFLVGVGFSSIFSIYPELHFFIKCVGVLYLLYLAYLIASSNDSVKDNNQNKPLTFVQGALFQWVNVKAWVVATGAVAAFTNGAEEFFVQILVLTTIFFLVSFPSVAIWLLFGVLLKKLLSSTKSRKWFNMGMAALLALSVVPMATEILREVA</sequence>
<dbReference type="PANTHER" id="PTHR30086:SF20">
    <property type="entry name" value="ARGININE EXPORTER PROTEIN ARGO-RELATED"/>
    <property type="match status" value="1"/>
</dbReference>
<feature type="transmembrane region" description="Helical" evidence="6">
    <location>
        <begin position="178"/>
        <end position="196"/>
    </location>
</feature>
<keyword evidence="3 6" id="KW-0812">Transmembrane</keyword>
<feature type="transmembrane region" description="Helical" evidence="6">
    <location>
        <begin position="137"/>
        <end position="166"/>
    </location>
</feature>
<evidence type="ECO:0000256" key="2">
    <source>
        <dbReference type="ARBA" id="ARBA00022475"/>
    </source>
</evidence>
<keyword evidence="4 6" id="KW-1133">Transmembrane helix</keyword>
<comment type="subcellular location">
    <subcellularLocation>
        <location evidence="1">Cell membrane</location>
        <topology evidence="1">Multi-pass membrane protein</topology>
    </subcellularLocation>
</comment>
<evidence type="ECO:0000256" key="1">
    <source>
        <dbReference type="ARBA" id="ARBA00004651"/>
    </source>
</evidence>
<keyword evidence="5 6" id="KW-0472">Membrane</keyword>
<dbReference type="Pfam" id="PF01810">
    <property type="entry name" value="LysE"/>
    <property type="match status" value="1"/>
</dbReference>
<feature type="transmembrane region" description="Helical" evidence="6">
    <location>
        <begin position="38"/>
        <end position="63"/>
    </location>
</feature>
<name>A0A9X2AVR2_9VIBR</name>
<dbReference type="RefSeq" id="WP_244355917.1">
    <property type="nucleotide sequence ID" value="NZ_JAJNNZ010000004.1"/>
</dbReference>
<evidence type="ECO:0000313" key="7">
    <source>
        <dbReference type="EMBL" id="MCJ2376421.1"/>
    </source>
</evidence>
<evidence type="ECO:0000256" key="5">
    <source>
        <dbReference type="ARBA" id="ARBA00023136"/>
    </source>
</evidence>
<evidence type="ECO:0000256" key="4">
    <source>
        <dbReference type="ARBA" id="ARBA00022989"/>
    </source>
</evidence>
<feature type="transmembrane region" description="Helical" evidence="6">
    <location>
        <begin position="69"/>
        <end position="89"/>
    </location>
</feature>
<protein>
    <submittedName>
        <fullName evidence="7">LysE family translocator</fullName>
    </submittedName>
</protein>
<dbReference type="Proteomes" id="UP001139488">
    <property type="component" value="Unassembled WGS sequence"/>
</dbReference>
<gene>
    <name evidence="7" type="ORF">LNL84_06185</name>
</gene>
<feature type="transmembrane region" description="Helical" evidence="6">
    <location>
        <begin position="6"/>
        <end position="26"/>
    </location>
</feature>
<accession>A0A9X2AVR2</accession>
<evidence type="ECO:0000256" key="3">
    <source>
        <dbReference type="ARBA" id="ARBA00022692"/>
    </source>
</evidence>
<comment type="caution">
    <text evidence="7">The sequence shown here is derived from an EMBL/GenBank/DDBJ whole genome shotgun (WGS) entry which is preliminary data.</text>
</comment>
<evidence type="ECO:0000256" key="6">
    <source>
        <dbReference type="SAM" id="Phobius"/>
    </source>
</evidence>
<proteinExistence type="predicted"/>
<dbReference type="InterPro" id="IPR001123">
    <property type="entry name" value="LeuE-type"/>
</dbReference>
<organism evidence="7 8">
    <name type="scientific">Vibrio gelatinilyticus</name>
    <dbReference type="NCBI Taxonomy" id="2893468"/>
    <lineage>
        <taxon>Bacteria</taxon>
        <taxon>Pseudomonadati</taxon>
        <taxon>Pseudomonadota</taxon>
        <taxon>Gammaproteobacteria</taxon>
        <taxon>Vibrionales</taxon>
        <taxon>Vibrionaceae</taxon>
        <taxon>Vibrio</taxon>
    </lineage>
</organism>